<protein>
    <recommendedName>
        <fullName evidence="10">Squalene/phytoene synthase</fullName>
    </recommendedName>
</protein>
<dbReference type="AlphaFoldDB" id="A0A9P4MBX4"/>
<evidence type="ECO:0000256" key="2">
    <source>
        <dbReference type="ARBA" id="ARBA00022792"/>
    </source>
</evidence>
<dbReference type="GO" id="GO:0005743">
    <property type="term" value="C:mitochondrial inner membrane"/>
    <property type="evidence" value="ECO:0007669"/>
    <property type="project" value="UniProtKB-SubCell"/>
</dbReference>
<dbReference type="InterPro" id="IPR008949">
    <property type="entry name" value="Isoprenoid_synthase_dom_sf"/>
</dbReference>
<evidence type="ECO:0000256" key="1">
    <source>
        <dbReference type="ARBA" id="ARBA00004273"/>
    </source>
</evidence>
<evidence type="ECO:0000256" key="5">
    <source>
        <dbReference type="ARBA" id="ARBA00023136"/>
    </source>
</evidence>
<proteinExistence type="inferred from homology"/>
<keyword evidence="5" id="KW-0472">Membrane</keyword>
<accession>A0A9P4MBX4</accession>
<keyword evidence="9" id="KW-1185">Reference proteome</keyword>
<comment type="similarity">
    <text evidence="6">Belongs to the NDUFAF6 family.</text>
</comment>
<comment type="subcellular location">
    <subcellularLocation>
        <location evidence="1">Mitochondrion inner membrane</location>
    </subcellularLocation>
</comment>
<evidence type="ECO:0000256" key="4">
    <source>
        <dbReference type="ARBA" id="ARBA00023128"/>
    </source>
</evidence>
<dbReference type="Proteomes" id="UP000799772">
    <property type="component" value="Unassembled WGS sequence"/>
</dbReference>
<dbReference type="PANTHER" id="PTHR21181:SF13">
    <property type="entry name" value="NADH DEHYDROGENASE (UBIQUINONE) COMPLEX I, ASSEMBLY FACTOR 6"/>
    <property type="match status" value="1"/>
</dbReference>
<dbReference type="EMBL" id="ML978121">
    <property type="protein sequence ID" value="KAF2105101.1"/>
    <property type="molecule type" value="Genomic_DNA"/>
</dbReference>
<name>A0A9P4MBX4_9PEZI</name>
<dbReference type="GO" id="GO:0032981">
    <property type="term" value="P:mitochondrial respiratory chain complex I assembly"/>
    <property type="evidence" value="ECO:0007669"/>
    <property type="project" value="TreeGrafter"/>
</dbReference>
<sequence length="370" mass="41193">MAFIEPSRSQSRNALPPRHPRLPRRRSRNLLTFFSAYDSPSYTLQTFIPPYARDAYLAIRAFNVDVARVADATSNPTVGSMRMQFWRDAVTKSLAGSPPKEPVAVLLSAANESLQQRTDGKNKLSKAWLHKVIGAREQYLVNPQYADMDALEAYAENTYSTLLYLTLQALPMQSITADHVASHIGKATGIATVLRGLPLIAFPPPPNKHSNQSGFGSSLGGGIGRQGAVTLPLDVMASAGVREEDVFRQGATAPGLKDAVFSVATRANDHLITAREMLKNLRAGQDVGHDFEHTGDEGHEYEMDHMGDMKAERQLHDVDRSFGVLLQAVPAALWLQRLEKVDFDIFDAQLRRTDWKLPWNAFWAFRRRKI</sequence>
<evidence type="ECO:0000313" key="9">
    <source>
        <dbReference type="Proteomes" id="UP000799772"/>
    </source>
</evidence>
<evidence type="ECO:0000313" key="8">
    <source>
        <dbReference type="EMBL" id="KAF2105101.1"/>
    </source>
</evidence>
<reference evidence="8" key="1">
    <citation type="journal article" date="2020" name="Stud. Mycol.">
        <title>101 Dothideomycetes genomes: a test case for predicting lifestyles and emergence of pathogens.</title>
        <authorList>
            <person name="Haridas S."/>
            <person name="Albert R."/>
            <person name="Binder M."/>
            <person name="Bloem J."/>
            <person name="Labutti K."/>
            <person name="Salamov A."/>
            <person name="Andreopoulos B."/>
            <person name="Baker S."/>
            <person name="Barry K."/>
            <person name="Bills G."/>
            <person name="Bluhm B."/>
            <person name="Cannon C."/>
            <person name="Castanera R."/>
            <person name="Culley D."/>
            <person name="Daum C."/>
            <person name="Ezra D."/>
            <person name="Gonzalez J."/>
            <person name="Henrissat B."/>
            <person name="Kuo A."/>
            <person name="Liang C."/>
            <person name="Lipzen A."/>
            <person name="Lutzoni F."/>
            <person name="Magnuson J."/>
            <person name="Mondo S."/>
            <person name="Nolan M."/>
            <person name="Ohm R."/>
            <person name="Pangilinan J."/>
            <person name="Park H.-J."/>
            <person name="Ramirez L."/>
            <person name="Alfaro M."/>
            <person name="Sun H."/>
            <person name="Tritt A."/>
            <person name="Yoshinaga Y."/>
            <person name="Zwiers L.-H."/>
            <person name="Turgeon B."/>
            <person name="Goodwin S."/>
            <person name="Spatafora J."/>
            <person name="Crous P."/>
            <person name="Grigoriev I."/>
        </authorList>
    </citation>
    <scope>NUCLEOTIDE SEQUENCE</scope>
    <source>
        <strain evidence="8">CBS 133067</strain>
    </source>
</reference>
<dbReference type="Gene3D" id="1.10.600.10">
    <property type="entry name" value="Farnesyl Diphosphate Synthase"/>
    <property type="match status" value="1"/>
</dbReference>
<dbReference type="SUPFAM" id="SSF48576">
    <property type="entry name" value="Terpenoid synthases"/>
    <property type="match status" value="1"/>
</dbReference>
<dbReference type="InterPro" id="IPR002060">
    <property type="entry name" value="Squ/phyt_synthse"/>
</dbReference>
<comment type="caution">
    <text evidence="8">The sequence shown here is derived from an EMBL/GenBank/DDBJ whole genome shotgun (WGS) entry which is preliminary data.</text>
</comment>
<keyword evidence="2" id="KW-0999">Mitochondrion inner membrane</keyword>
<evidence type="ECO:0008006" key="10">
    <source>
        <dbReference type="Google" id="ProtNLM"/>
    </source>
</evidence>
<feature type="region of interest" description="Disordered" evidence="7">
    <location>
        <begin position="1"/>
        <end position="23"/>
    </location>
</feature>
<dbReference type="Pfam" id="PF00494">
    <property type="entry name" value="SQS_PSY"/>
    <property type="match status" value="2"/>
</dbReference>
<dbReference type="PANTHER" id="PTHR21181">
    <property type="match status" value="1"/>
</dbReference>
<keyword evidence="3" id="KW-0809">Transit peptide</keyword>
<dbReference type="OrthoDB" id="270318at2759"/>
<evidence type="ECO:0000256" key="7">
    <source>
        <dbReference type="SAM" id="MobiDB-lite"/>
    </source>
</evidence>
<organism evidence="8 9">
    <name type="scientific">Rhizodiscina lignyota</name>
    <dbReference type="NCBI Taxonomy" id="1504668"/>
    <lineage>
        <taxon>Eukaryota</taxon>
        <taxon>Fungi</taxon>
        <taxon>Dikarya</taxon>
        <taxon>Ascomycota</taxon>
        <taxon>Pezizomycotina</taxon>
        <taxon>Dothideomycetes</taxon>
        <taxon>Pleosporomycetidae</taxon>
        <taxon>Aulographales</taxon>
        <taxon>Rhizodiscinaceae</taxon>
        <taxon>Rhizodiscina</taxon>
    </lineage>
</organism>
<keyword evidence="4" id="KW-0496">Mitochondrion</keyword>
<gene>
    <name evidence="8" type="ORF">NA57DRAFT_63284</name>
</gene>
<evidence type="ECO:0000256" key="6">
    <source>
        <dbReference type="ARBA" id="ARBA00038273"/>
    </source>
</evidence>
<evidence type="ECO:0000256" key="3">
    <source>
        <dbReference type="ARBA" id="ARBA00022946"/>
    </source>
</evidence>